<dbReference type="KEGG" id="xya:ET471_05935"/>
<dbReference type="OrthoDB" id="8394608at2"/>
<feature type="compositionally biased region" description="Basic residues" evidence="1">
    <location>
        <begin position="65"/>
        <end position="82"/>
    </location>
</feature>
<organism evidence="2 3">
    <name type="scientific">Xylanimonas protaetiae</name>
    <dbReference type="NCBI Taxonomy" id="2509457"/>
    <lineage>
        <taxon>Bacteria</taxon>
        <taxon>Bacillati</taxon>
        <taxon>Actinomycetota</taxon>
        <taxon>Actinomycetes</taxon>
        <taxon>Micrococcales</taxon>
        <taxon>Promicromonosporaceae</taxon>
        <taxon>Xylanimonas</taxon>
    </lineage>
</organism>
<feature type="region of interest" description="Disordered" evidence="1">
    <location>
        <begin position="32"/>
        <end position="82"/>
    </location>
</feature>
<name>A0A4P6F2A7_9MICO</name>
<sequence length="82" mass="8661">MAPGEGAPDGSDVTLGRPERYELFRAAGHTLPSGVRRAPAPPARACRATAPWAGSRPGGGSRGGVGRRRRRTPRRRPCCSAR</sequence>
<protein>
    <submittedName>
        <fullName evidence="2">Uncharacterized protein</fullName>
    </submittedName>
</protein>
<dbReference type="Proteomes" id="UP000292118">
    <property type="component" value="Chromosome"/>
</dbReference>
<proteinExistence type="predicted"/>
<dbReference type="EMBL" id="CP035493">
    <property type="protein sequence ID" value="QAY69634.1"/>
    <property type="molecule type" value="Genomic_DNA"/>
</dbReference>
<keyword evidence="3" id="KW-1185">Reference proteome</keyword>
<evidence type="ECO:0000256" key="1">
    <source>
        <dbReference type="SAM" id="MobiDB-lite"/>
    </source>
</evidence>
<gene>
    <name evidence="2" type="ORF">ET471_05935</name>
</gene>
<dbReference type="AlphaFoldDB" id="A0A4P6F2A7"/>
<accession>A0A4P6F2A7</accession>
<evidence type="ECO:0000313" key="2">
    <source>
        <dbReference type="EMBL" id="QAY69634.1"/>
    </source>
</evidence>
<evidence type="ECO:0000313" key="3">
    <source>
        <dbReference type="Proteomes" id="UP000292118"/>
    </source>
</evidence>
<reference evidence="2 3" key="1">
    <citation type="submission" date="2019-01" db="EMBL/GenBank/DDBJ databases">
        <title>Genome sequencing of strain FW10M-9.</title>
        <authorList>
            <person name="Heo J."/>
            <person name="Kim S.-J."/>
            <person name="Kim J.-S."/>
            <person name="Hong S.-B."/>
            <person name="Kwon S.-W."/>
        </authorList>
    </citation>
    <scope>NUCLEOTIDE SEQUENCE [LARGE SCALE GENOMIC DNA]</scope>
    <source>
        <strain evidence="2 3">FW10M-9</strain>
    </source>
</reference>
<feature type="compositionally biased region" description="Low complexity" evidence="1">
    <location>
        <begin position="43"/>
        <end position="55"/>
    </location>
</feature>